<sequence>MSAESVARHIRRMLKVHRRTGRQAIRLPDADALLVAELLEHFAAWEREPRWEPIYDRRAVMWRDVAAHVAAVLSVPEKRAHDIVERASDALIIGPAFRVIDRDGPRYLSFTGAQVRQIVRYAARLANERKADITPGRKRSAERVARLPVRRCCLIA</sequence>
<accession>A0A5C1Y9D5</accession>
<proteinExistence type="predicted"/>
<dbReference type="Proteomes" id="UP000322159">
    <property type="component" value="Chromosome"/>
</dbReference>
<dbReference type="KEGG" id="lyk:FLP23_08325"/>
<reference evidence="1 2" key="1">
    <citation type="submission" date="2019-09" db="EMBL/GenBank/DDBJ databases">
        <title>Genome sequencing of strain KACC 19322.</title>
        <authorList>
            <person name="Heo J."/>
            <person name="Kim S.-J."/>
            <person name="Kim J.-S."/>
            <person name="Hong S.-B."/>
            <person name="Kwon S.-W."/>
        </authorList>
    </citation>
    <scope>NUCLEOTIDE SEQUENCE [LARGE SCALE GENOMIC DNA]</scope>
    <source>
        <strain evidence="1 2">KACC 19322</strain>
    </source>
</reference>
<protein>
    <submittedName>
        <fullName evidence="1">Uncharacterized protein</fullName>
    </submittedName>
</protein>
<keyword evidence="2" id="KW-1185">Reference proteome</keyword>
<name>A0A5C1Y9D5_9MICO</name>
<dbReference type="EMBL" id="CP043504">
    <property type="protein sequence ID" value="QEO10008.1"/>
    <property type="molecule type" value="Genomic_DNA"/>
</dbReference>
<organism evidence="1 2">
    <name type="scientific">Protaetiibacter larvae</name>
    <dbReference type="NCBI Taxonomy" id="2592654"/>
    <lineage>
        <taxon>Bacteria</taxon>
        <taxon>Bacillati</taxon>
        <taxon>Actinomycetota</taxon>
        <taxon>Actinomycetes</taxon>
        <taxon>Micrococcales</taxon>
        <taxon>Microbacteriaceae</taxon>
        <taxon>Protaetiibacter</taxon>
    </lineage>
</organism>
<dbReference type="RefSeq" id="WP_149325426.1">
    <property type="nucleotide sequence ID" value="NZ_CP043504.1"/>
</dbReference>
<evidence type="ECO:0000313" key="1">
    <source>
        <dbReference type="EMBL" id="QEO10008.1"/>
    </source>
</evidence>
<dbReference type="AlphaFoldDB" id="A0A5C1Y9D5"/>
<evidence type="ECO:0000313" key="2">
    <source>
        <dbReference type="Proteomes" id="UP000322159"/>
    </source>
</evidence>
<gene>
    <name evidence="1" type="ORF">FLP23_08325</name>
</gene>